<sequence length="149" mass="16847">CGTDSVVLYWDKIFLMVGPYGDMVRYPYDDAIHLIPEIDGVRIIGSDKCEFLQKVPDVIEETFKIGSTAPAAMLFDALEHFDKRSPKADENIRIIHTELANAVDACIEAAGHEFNQVRQRSLLKAAAFGKTFLESYNSDRFVEMCQILR</sequence>
<gene>
    <name evidence="1" type="ORF">RPERSI_LOCUS30362</name>
</gene>
<organism evidence="1 2">
    <name type="scientific">Racocetra persica</name>
    <dbReference type="NCBI Taxonomy" id="160502"/>
    <lineage>
        <taxon>Eukaryota</taxon>
        <taxon>Fungi</taxon>
        <taxon>Fungi incertae sedis</taxon>
        <taxon>Mucoromycota</taxon>
        <taxon>Glomeromycotina</taxon>
        <taxon>Glomeromycetes</taxon>
        <taxon>Diversisporales</taxon>
        <taxon>Gigasporaceae</taxon>
        <taxon>Racocetra</taxon>
    </lineage>
</organism>
<proteinExistence type="predicted"/>
<feature type="non-terminal residue" evidence="1">
    <location>
        <position position="1"/>
    </location>
</feature>
<dbReference type="EMBL" id="CAJVQC010118143">
    <property type="protein sequence ID" value="CAG8837592.1"/>
    <property type="molecule type" value="Genomic_DNA"/>
</dbReference>
<feature type="non-terminal residue" evidence="1">
    <location>
        <position position="149"/>
    </location>
</feature>
<comment type="caution">
    <text evidence="1">The sequence shown here is derived from an EMBL/GenBank/DDBJ whole genome shotgun (WGS) entry which is preliminary data.</text>
</comment>
<evidence type="ECO:0000313" key="1">
    <source>
        <dbReference type="EMBL" id="CAG8837592.1"/>
    </source>
</evidence>
<dbReference type="Proteomes" id="UP000789920">
    <property type="component" value="Unassembled WGS sequence"/>
</dbReference>
<protein>
    <submittedName>
        <fullName evidence="1">30189_t:CDS:1</fullName>
    </submittedName>
</protein>
<reference evidence="1" key="1">
    <citation type="submission" date="2021-06" db="EMBL/GenBank/DDBJ databases">
        <authorList>
            <person name="Kallberg Y."/>
            <person name="Tangrot J."/>
            <person name="Rosling A."/>
        </authorList>
    </citation>
    <scope>NUCLEOTIDE SEQUENCE</scope>
    <source>
        <strain evidence="1">MA461A</strain>
    </source>
</reference>
<keyword evidence="2" id="KW-1185">Reference proteome</keyword>
<name>A0ACA9SF86_9GLOM</name>
<accession>A0ACA9SF86</accession>
<evidence type="ECO:0000313" key="2">
    <source>
        <dbReference type="Proteomes" id="UP000789920"/>
    </source>
</evidence>